<dbReference type="InterPro" id="IPR051167">
    <property type="entry name" value="Prolyl_oligopep/macrocyclase"/>
</dbReference>
<comment type="catalytic activity">
    <reaction evidence="1">
        <text>Hydrolysis of Pro-|-Xaa &gt;&gt; Ala-|-Xaa in oligopeptides.</text>
        <dbReference type="EC" id="3.4.21.26"/>
    </reaction>
</comment>
<accession>A0ABP8GRH3</accession>
<dbReference type="InterPro" id="IPR029058">
    <property type="entry name" value="AB_hydrolase_fold"/>
</dbReference>
<dbReference type="EMBL" id="BAABFT010000009">
    <property type="protein sequence ID" value="GAA4328908.1"/>
    <property type="molecule type" value="Genomic_DNA"/>
</dbReference>
<comment type="caution">
    <text evidence="8">The sequence shown here is derived from an EMBL/GenBank/DDBJ whole genome shotgun (WGS) entry which is preliminary data.</text>
</comment>
<evidence type="ECO:0000259" key="7">
    <source>
        <dbReference type="Pfam" id="PF02897"/>
    </source>
</evidence>
<dbReference type="Gene3D" id="3.40.50.1820">
    <property type="entry name" value="alpha/beta hydrolase"/>
    <property type="match status" value="1"/>
</dbReference>
<dbReference type="InterPro" id="IPR001375">
    <property type="entry name" value="Peptidase_S9_cat"/>
</dbReference>
<dbReference type="InterPro" id="IPR023302">
    <property type="entry name" value="Pept_S9A_N"/>
</dbReference>
<keyword evidence="4" id="KW-0378">Hydrolase</keyword>
<keyword evidence="3" id="KW-0645">Protease</keyword>
<dbReference type="Pfam" id="PF02897">
    <property type="entry name" value="Peptidase_S9_N"/>
    <property type="match status" value="1"/>
</dbReference>
<dbReference type="PRINTS" id="PR00862">
    <property type="entry name" value="PROLIGOPTASE"/>
</dbReference>
<dbReference type="PANTHER" id="PTHR42881:SF2">
    <property type="entry name" value="PROLYL ENDOPEPTIDASE"/>
    <property type="match status" value="1"/>
</dbReference>
<evidence type="ECO:0000256" key="1">
    <source>
        <dbReference type="ARBA" id="ARBA00001070"/>
    </source>
</evidence>
<evidence type="ECO:0000256" key="3">
    <source>
        <dbReference type="ARBA" id="ARBA00022670"/>
    </source>
</evidence>
<dbReference type="Gene3D" id="2.130.10.120">
    <property type="entry name" value="Prolyl oligopeptidase, N-terminal domain"/>
    <property type="match status" value="1"/>
</dbReference>
<feature type="domain" description="Peptidase S9 prolyl oligopeptidase catalytic" evidence="6">
    <location>
        <begin position="479"/>
        <end position="690"/>
    </location>
</feature>
<feature type="domain" description="Peptidase S9A N-terminal" evidence="7">
    <location>
        <begin position="9"/>
        <end position="418"/>
    </location>
</feature>
<gene>
    <name evidence="8" type="ORF">GCM10023149_33190</name>
</gene>
<evidence type="ECO:0000313" key="9">
    <source>
        <dbReference type="Proteomes" id="UP001500582"/>
    </source>
</evidence>
<evidence type="ECO:0000256" key="5">
    <source>
        <dbReference type="ARBA" id="ARBA00022825"/>
    </source>
</evidence>
<dbReference type="InterPro" id="IPR002470">
    <property type="entry name" value="Peptidase_S9A"/>
</dbReference>
<dbReference type="Proteomes" id="UP001500582">
    <property type="component" value="Unassembled WGS sequence"/>
</dbReference>
<organism evidence="8 9">
    <name type="scientific">Mucilaginibacter gynuensis</name>
    <dbReference type="NCBI Taxonomy" id="1302236"/>
    <lineage>
        <taxon>Bacteria</taxon>
        <taxon>Pseudomonadati</taxon>
        <taxon>Bacteroidota</taxon>
        <taxon>Sphingobacteriia</taxon>
        <taxon>Sphingobacteriales</taxon>
        <taxon>Sphingobacteriaceae</taxon>
        <taxon>Mucilaginibacter</taxon>
    </lineage>
</organism>
<dbReference type="SUPFAM" id="SSF50993">
    <property type="entry name" value="Peptidase/esterase 'gauge' domain"/>
    <property type="match status" value="1"/>
</dbReference>
<keyword evidence="9" id="KW-1185">Reference proteome</keyword>
<dbReference type="EC" id="3.4.21.26" evidence="2"/>
<evidence type="ECO:0000256" key="2">
    <source>
        <dbReference type="ARBA" id="ARBA00011897"/>
    </source>
</evidence>
<reference evidence="9" key="1">
    <citation type="journal article" date="2019" name="Int. J. Syst. Evol. Microbiol.">
        <title>The Global Catalogue of Microorganisms (GCM) 10K type strain sequencing project: providing services to taxonomists for standard genome sequencing and annotation.</title>
        <authorList>
            <consortium name="The Broad Institute Genomics Platform"/>
            <consortium name="The Broad Institute Genome Sequencing Center for Infectious Disease"/>
            <person name="Wu L."/>
            <person name="Ma J."/>
        </authorList>
    </citation>
    <scope>NUCLEOTIDE SEQUENCE [LARGE SCALE GENOMIC DNA]</scope>
    <source>
        <strain evidence="9">JCM 17705</strain>
    </source>
</reference>
<dbReference type="Pfam" id="PF00326">
    <property type="entry name" value="Peptidase_S9"/>
    <property type="match status" value="1"/>
</dbReference>
<sequence>MPALAQLTPPKTRITTVEDRYFDKTVQDNYRWLENVSAPDVKEWVMAQGEYTKRLLDRIPGRDSLISTLTGFDRMQPERYSAIKRRAGRYFFRKTMPGENIGKLYYKQGEHGAEILLFDPSTYQNGKGYYMLDHLPSHDGKMVAIAIANGGGEIATLRVIDVGGNKFLSDKLSPVREEFTWAPDSRGIIYTVLNSADPFDVNFQMNTQACYHALGTNPQNDRVILSASKNPELGISKTEVPTVYVSNDLQHLIGNLMTVDYRMHVVIAPITDLAKAKINWKPLISREDSIAGLTDVGGQLFLHSIKGAPNGRVLVTSLASPDVRVAKVAVAEGNKIYEIGASKDYLLITKDDVVRSYLQTYHAATRQLHNIPLPVSGVGGIRSYDPQANDLYVSLVSWLYPPVTYNYSPPIGKLTPSTFHRQSKYPGLDQLTVEEIEIPGHDGTLIPLSIIYRKGLKKDGSTVCFMTGYGAYGHSATPHFDPKYLALLNQGVIVAVTHPRGGSEKGLSWYKAGFKTTKPNTWKDFISSGEYLIRAGYTSARHLIGEGTSAGGILIGRAITERPDLFAAAINNVGVTNVMRFELTPNSDNIAEFGTFKDSVESKALYEMDALYHVKKGTPYPAVISVGGMNDPRVIIWQPGKFTAALQNSTSSGKPVLLQVNYDNGHFTEDKTVTFRNFANMYAFALWQAGHPGFKIR</sequence>
<name>A0ABP8GRH3_9SPHI</name>
<evidence type="ECO:0000259" key="6">
    <source>
        <dbReference type="Pfam" id="PF00326"/>
    </source>
</evidence>
<protein>
    <recommendedName>
        <fullName evidence="2">prolyl oligopeptidase</fullName>
        <ecNumber evidence="2">3.4.21.26</ecNumber>
    </recommendedName>
</protein>
<dbReference type="SUPFAM" id="SSF53474">
    <property type="entry name" value="alpha/beta-Hydrolases"/>
    <property type="match status" value="1"/>
</dbReference>
<dbReference type="PANTHER" id="PTHR42881">
    <property type="entry name" value="PROLYL ENDOPEPTIDASE"/>
    <property type="match status" value="1"/>
</dbReference>
<keyword evidence="5" id="KW-0720">Serine protease</keyword>
<proteinExistence type="predicted"/>
<evidence type="ECO:0000256" key="4">
    <source>
        <dbReference type="ARBA" id="ARBA00022801"/>
    </source>
</evidence>
<evidence type="ECO:0000313" key="8">
    <source>
        <dbReference type="EMBL" id="GAA4328908.1"/>
    </source>
</evidence>